<protein>
    <recommendedName>
        <fullName evidence="1">WSC domain-containing protein</fullName>
    </recommendedName>
</protein>
<dbReference type="SUPFAM" id="SSF57414">
    <property type="entry name" value="Hairpin loop containing domain-like"/>
    <property type="match status" value="1"/>
</dbReference>
<dbReference type="PROSITE" id="PS51212">
    <property type="entry name" value="WSC"/>
    <property type="match status" value="1"/>
</dbReference>
<dbReference type="InterPro" id="IPR002889">
    <property type="entry name" value="WSC_carb-bd"/>
</dbReference>
<dbReference type="Proteomes" id="UP000593567">
    <property type="component" value="Unassembled WGS sequence"/>
</dbReference>
<evidence type="ECO:0000313" key="2">
    <source>
        <dbReference type="EMBL" id="KAF6036069.1"/>
    </source>
</evidence>
<evidence type="ECO:0000259" key="1">
    <source>
        <dbReference type="PROSITE" id="PS51212"/>
    </source>
</evidence>
<feature type="domain" description="WSC" evidence="1">
    <location>
        <begin position="1"/>
        <end position="47"/>
    </location>
</feature>
<keyword evidence="3" id="KW-1185">Reference proteome</keyword>
<dbReference type="OrthoDB" id="6151979at2759"/>
<proteinExistence type="predicted"/>
<comment type="caution">
    <text evidence="2">The sequence shown here is derived from an EMBL/GenBank/DDBJ whole genome shotgun (WGS) entry which is preliminary data.</text>
</comment>
<sequence length="134" mass="14839">MYECFCGNDGLGKNGGIAPEVTCNTPCQGDPTQTCGGGHRLSVYELSPLKKRTEEVFLFLEGNISNLKVMSTRQNQIQGQCTLACLNDFFCKGYTYDRAEGTCKHLERTCSSASITMTQVYLVKSQFSQNYCSK</sequence>
<dbReference type="AlphaFoldDB" id="A0A7J7KBQ9"/>
<reference evidence="2" key="1">
    <citation type="submission" date="2020-06" db="EMBL/GenBank/DDBJ databases">
        <title>Draft genome of Bugula neritina, a colonial animal packing powerful symbionts and potential medicines.</title>
        <authorList>
            <person name="Rayko M."/>
        </authorList>
    </citation>
    <scope>NUCLEOTIDE SEQUENCE [LARGE SCALE GENOMIC DNA]</scope>
    <source>
        <strain evidence="2">Kwan_BN1</strain>
    </source>
</reference>
<gene>
    <name evidence="2" type="ORF">EB796_005623</name>
</gene>
<name>A0A7J7KBQ9_BUGNE</name>
<accession>A0A7J7KBQ9</accession>
<dbReference type="EMBL" id="VXIV02000786">
    <property type="protein sequence ID" value="KAF6036069.1"/>
    <property type="molecule type" value="Genomic_DNA"/>
</dbReference>
<organism evidence="2 3">
    <name type="scientific">Bugula neritina</name>
    <name type="common">Brown bryozoan</name>
    <name type="synonym">Sertularia neritina</name>
    <dbReference type="NCBI Taxonomy" id="10212"/>
    <lineage>
        <taxon>Eukaryota</taxon>
        <taxon>Metazoa</taxon>
        <taxon>Spiralia</taxon>
        <taxon>Lophotrochozoa</taxon>
        <taxon>Bryozoa</taxon>
        <taxon>Gymnolaemata</taxon>
        <taxon>Cheilostomatida</taxon>
        <taxon>Flustrina</taxon>
        <taxon>Buguloidea</taxon>
        <taxon>Bugulidae</taxon>
        <taxon>Bugula</taxon>
    </lineage>
</organism>
<evidence type="ECO:0000313" key="3">
    <source>
        <dbReference type="Proteomes" id="UP000593567"/>
    </source>
</evidence>